<evidence type="ECO:0000313" key="1">
    <source>
        <dbReference type="EMBL" id="CAJ1944788.1"/>
    </source>
</evidence>
<gene>
    <name evidence="1" type="ORF">AYBTSS11_LOCUS12101</name>
</gene>
<keyword evidence="2" id="KW-1185">Reference proteome</keyword>
<dbReference type="Gramene" id="rna-AYBTSS11_LOCUS12101">
    <property type="protein sequence ID" value="CAJ1944788.1"/>
    <property type="gene ID" value="gene-AYBTSS11_LOCUS12101"/>
</dbReference>
<name>A0AA86S7C2_9FABA</name>
<reference evidence="1" key="1">
    <citation type="submission" date="2023-10" db="EMBL/GenBank/DDBJ databases">
        <authorList>
            <person name="Domelevo Entfellner J.-B."/>
        </authorList>
    </citation>
    <scope>NUCLEOTIDE SEQUENCE</scope>
</reference>
<dbReference type="AlphaFoldDB" id="A0AA86S7C2"/>
<sequence length="50" mass="5992">MKDKPRKYLMFLFQNRNTESSETPVTTFRVVIEGSVRWGTCLFCEKEMKE</sequence>
<proteinExistence type="predicted"/>
<accession>A0AA86S7C2</accession>
<organism evidence="1 2">
    <name type="scientific">Sphenostylis stenocarpa</name>
    <dbReference type="NCBI Taxonomy" id="92480"/>
    <lineage>
        <taxon>Eukaryota</taxon>
        <taxon>Viridiplantae</taxon>
        <taxon>Streptophyta</taxon>
        <taxon>Embryophyta</taxon>
        <taxon>Tracheophyta</taxon>
        <taxon>Spermatophyta</taxon>
        <taxon>Magnoliopsida</taxon>
        <taxon>eudicotyledons</taxon>
        <taxon>Gunneridae</taxon>
        <taxon>Pentapetalae</taxon>
        <taxon>rosids</taxon>
        <taxon>fabids</taxon>
        <taxon>Fabales</taxon>
        <taxon>Fabaceae</taxon>
        <taxon>Papilionoideae</taxon>
        <taxon>50 kb inversion clade</taxon>
        <taxon>NPAAA clade</taxon>
        <taxon>indigoferoid/millettioid clade</taxon>
        <taxon>Phaseoleae</taxon>
        <taxon>Sphenostylis</taxon>
    </lineage>
</organism>
<protein>
    <submittedName>
        <fullName evidence="1">Uncharacterized protein</fullName>
    </submittedName>
</protein>
<dbReference type="Proteomes" id="UP001189624">
    <property type="component" value="Chromosome 3"/>
</dbReference>
<dbReference type="EMBL" id="OY731400">
    <property type="protein sequence ID" value="CAJ1944788.1"/>
    <property type="molecule type" value="Genomic_DNA"/>
</dbReference>
<evidence type="ECO:0000313" key="2">
    <source>
        <dbReference type="Proteomes" id="UP001189624"/>
    </source>
</evidence>